<proteinExistence type="predicted"/>
<accession>A0A314Z654</accession>
<keyword evidence="2" id="KW-1185">Reference proteome</keyword>
<dbReference type="AlphaFoldDB" id="A0A314Z654"/>
<sequence length="92" mass="10223">MAVVGPPRMLALRSVPSLRVMPFFVSLFSLKPQAVRGAERPQVLRSQRARPHRPIVPWPRLVQIWKAGTSPGKGSSACLARGSKAVVHRFRM</sequence>
<dbReference type="Proteomes" id="UP000250321">
    <property type="component" value="Unassembled WGS sequence"/>
</dbReference>
<comment type="caution">
    <text evidence="1">The sequence shown here is derived from an EMBL/GenBank/DDBJ whole genome shotgun (WGS) entry which is preliminary data.</text>
</comment>
<organism evidence="1 2">
    <name type="scientific">Prunus yedoensis var. nudiflora</name>
    <dbReference type="NCBI Taxonomy" id="2094558"/>
    <lineage>
        <taxon>Eukaryota</taxon>
        <taxon>Viridiplantae</taxon>
        <taxon>Streptophyta</taxon>
        <taxon>Embryophyta</taxon>
        <taxon>Tracheophyta</taxon>
        <taxon>Spermatophyta</taxon>
        <taxon>Magnoliopsida</taxon>
        <taxon>eudicotyledons</taxon>
        <taxon>Gunneridae</taxon>
        <taxon>Pentapetalae</taxon>
        <taxon>rosids</taxon>
        <taxon>fabids</taxon>
        <taxon>Rosales</taxon>
        <taxon>Rosaceae</taxon>
        <taxon>Amygdaloideae</taxon>
        <taxon>Amygdaleae</taxon>
        <taxon>Prunus</taxon>
    </lineage>
</organism>
<gene>
    <name evidence="1" type="ORF">Pyn_09571</name>
</gene>
<reference evidence="1 2" key="1">
    <citation type="submission" date="2018-02" db="EMBL/GenBank/DDBJ databases">
        <title>Draft genome of wild Prunus yedoensis var. nudiflora.</title>
        <authorList>
            <person name="Baek S."/>
            <person name="Kim J.-H."/>
            <person name="Choi K."/>
            <person name="Kim G.-B."/>
            <person name="Cho A."/>
            <person name="Jang H."/>
            <person name="Shin C.-H."/>
            <person name="Yu H.-J."/>
            <person name="Mun J.-H."/>
        </authorList>
    </citation>
    <scope>NUCLEOTIDE SEQUENCE [LARGE SCALE GENOMIC DNA]</scope>
    <source>
        <strain evidence="2">cv. Jeju island</strain>
        <tissue evidence="1">Leaf</tissue>
    </source>
</reference>
<protein>
    <submittedName>
        <fullName evidence="1">Uncharacterized protein</fullName>
    </submittedName>
</protein>
<name>A0A314Z654_PRUYE</name>
<evidence type="ECO:0000313" key="2">
    <source>
        <dbReference type="Proteomes" id="UP000250321"/>
    </source>
</evidence>
<dbReference type="EMBL" id="PJQY01001995">
    <property type="protein sequence ID" value="PQP97205.1"/>
    <property type="molecule type" value="Genomic_DNA"/>
</dbReference>
<evidence type="ECO:0000313" key="1">
    <source>
        <dbReference type="EMBL" id="PQP97205.1"/>
    </source>
</evidence>